<protein>
    <recommendedName>
        <fullName evidence="2">Brix domain-containing protein</fullName>
    </recommendedName>
</protein>
<evidence type="ECO:0000259" key="2">
    <source>
        <dbReference type="PROSITE" id="PS50833"/>
    </source>
</evidence>
<dbReference type="SUPFAM" id="SSF52954">
    <property type="entry name" value="Class II aaRS ABD-related"/>
    <property type="match status" value="1"/>
</dbReference>
<dbReference type="InterPro" id="IPR044281">
    <property type="entry name" value="IMP4/RPF1"/>
</dbReference>
<dbReference type="EMBL" id="BLQM01000405">
    <property type="protein sequence ID" value="GMH88068.1"/>
    <property type="molecule type" value="Genomic_DNA"/>
</dbReference>
<feature type="non-terminal residue" evidence="3">
    <location>
        <position position="1"/>
    </location>
</feature>
<dbReference type="Gene3D" id="3.40.50.10480">
    <property type="entry name" value="Probable brix-domain ribosomal biogenesis protein"/>
    <property type="match status" value="1"/>
</dbReference>
<dbReference type="Proteomes" id="UP001162640">
    <property type="component" value="Unassembled WGS sequence"/>
</dbReference>
<evidence type="ECO:0000313" key="3">
    <source>
        <dbReference type="EMBL" id="GMH88068.1"/>
    </source>
</evidence>
<gene>
    <name evidence="3" type="ORF">TL16_g11049</name>
</gene>
<dbReference type="GO" id="GO:0000470">
    <property type="term" value="P:maturation of LSU-rRNA"/>
    <property type="evidence" value="ECO:0007669"/>
    <property type="project" value="TreeGrafter"/>
</dbReference>
<organism evidence="3 4">
    <name type="scientific">Triparma laevis f. inornata</name>
    <dbReference type="NCBI Taxonomy" id="1714386"/>
    <lineage>
        <taxon>Eukaryota</taxon>
        <taxon>Sar</taxon>
        <taxon>Stramenopiles</taxon>
        <taxon>Ochrophyta</taxon>
        <taxon>Bolidophyceae</taxon>
        <taxon>Parmales</taxon>
        <taxon>Triparmaceae</taxon>
        <taxon>Triparma</taxon>
    </lineage>
</organism>
<accession>A0A9W7EQQ0</accession>
<dbReference type="GO" id="GO:0005730">
    <property type="term" value="C:nucleolus"/>
    <property type="evidence" value="ECO:0007669"/>
    <property type="project" value="TreeGrafter"/>
</dbReference>
<dbReference type="PANTHER" id="PTHR22734">
    <property type="entry name" value="U3 SMALL NUCLEOLAR RIBONUCLEOPROTEIN PROTEIN IMP4"/>
    <property type="match status" value="1"/>
</dbReference>
<sequence>KRETKKSKPKSNEGGAEEFDNSEETKAKAPKTLDNTRETELTLVTPDDTEVLADEEDDEFAPYFSGVIKPKIIITTRPRPSAELFQFIQSLLTLIPNSYYWPRRDYELKDITEYARNKEFSHLMVLSEKAKVCNGVVVSHLGIPTDEHTLPGPTAFFKINNIVLPKKIKNHGAATGHIPELILNNFTTRLGHRAGRFFGSLFPHNPEFKGRQVVTFHNQRDYVFVRHHRYVFKPGTTKADKEKNRTRAKLQELGPRFSLKMRWLLSGGFDTKFGEYEWFHKRKEQDTSRRKFHM</sequence>
<dbReference type="GO" id="GO:0000460">
    <property type="term" value="P:maturation of 5.8S rRNA"/>
    <property type="evidence" value="ECO:0007669"/>
    <property type="project" value="TreeGrafter"/>
</dbReference>
<dbReference type="InterPro" id="IPR007109">
    <property type="entry name" value="Brix"/>
</dbReference>
<name>A0A9W7EQQ0_9STRA</name>
<dbReference type="GO" id="GO:0030687">
    <property type="term" value="C:preribosome, large subunit precursor"/>
    <property type="evidence" value="ECO:0007669"/>
    <property type="project" value="TreeGrafter"/>
</dbReference>
<feature type="region of interest" description="Disordered" evidence="1">
    <location>
        <begin position="1"/>
        <end position="41"/>
    </location>
</feature>
<feature type="domain" description="Brix" evidence="2">
    <location>
        <begin position="70"/>
        <end position="270"/>
    </location>
</feature>
<dbReference type="Pfam" id="PF04427">
    <property type="entry name" value="Brix"/>
    <property type="match status" value="1"/>
</dbReference>
<proteinExistence type="predicted"/>
<dbReference type="SMART" id="SM00879">
    <property type="entry name" value="Brix"/>
    <property type="match status" value="1"/>
</dbReference>
<dbReference type="GO" id="GO:0042134">
    <property type="term" value="F:rRNA primary transcript binding"/>
    <property type="evidence" value="ECO:0007669"/>
    <property type="project" value="InterPro"/>
</dbReference>
<evidence type="ECO:0000313" key="4">
    <source>
        <dbReference type="Proteomes" id="UP001162640"/>
    </source>
</evidence>
<dbReference type="AlphaFoldDB" id="A0A9W7EQQ0"/>
<feature type="non-terminal residue" evidence="3">
    <location>
        <position position="294"/>
    </location>
</feature>
<evidence type="ECO:0000256" key="1">
    <source>
        <dbReference type="SAM" id="MobiDB-lite"/>
    </source>
</evidence>
<dbReference type="PANTHER" id="PTHR22734:SF3">
    <property type="entry name" value="RIBOSOME PRODUCTION FACTOR 1"/>
    <property type="match status" value="1"/>
</dbReference>
<reference evidence="4" key="1">
    <citation type="journal article" date="2023" name="Commun. Biol.">
        <title>Genome analysis of Parmales, the sister group of diatoms, reveals the evolutionary specialization of diatoms from phago-mixotrophs to photoautotrophs.</title>
        <authorList>
            <person name="Ban H."/>
            <person name="Sato S."/>
            <person name="Yoshikawa S."/>
            <person name="Yamada K."/>
            <person name="Nakamura Y."/>
            <person name="Ichinomiya M."/>
            <person name="Sato N."/>
            <person name="Blanc-Mathieu R."/>
            <person name="Endo H."/>
            <person name="Kuwata A."/>
            <person name="Ogata H."/>
        </authorList>
    </citation>
    <scope>NUCLEOTIDE SEQUENCE [LARGE SCALE GENOMIC DNA]</scope>
</reference>
<dbReference type="PROSITE" id="PS50833">
    <property type="entry name" value="BRIX"/>
    <property type="match status" value="1"/>
</dbReference>
<comment type="caution">
    <text evidence="3">The sequence shown here is derived from an EMBL/GenBank/DDBJ whole genome shotgun (WGS) entry which is preliminary data.</text>
</comment>